<evidence type="ECO:0000256" key="1">
    <source>
        <dbReference type="ARBA" id="ARBA00022737"/>
    </source>
</evidence>
<dbReference type="Gene3D" id="1.20.5.4130">
    <property type="match status" value="1"/>
</dbReference>
<keyword evidence="1" id="KW-0677">Repeat</keyword>
<evidence type="ECO:0000256" key="2">
    <source>
        <dbReference type="ARBA" id="ARBA00022741"/>
    </source>
</evidence>
<name>A0ABU6YIA5_9FABA</name>
<gene>
    <name evidence="5" type="ORF">PIB30_061338</name>
</gene>
<evidence type="ECO:0000256" key="3">
    <source>
        <dbReference type="ARBA" id="ARBA00022821"/>
    </source>
</evidence>
<dbReference type="Proteomes" id="UP001341840">
    <property type="component" value="Unassembled WGS sequence"/>
</dbReference>
<sequence>MAATHKGRAYLYSLVDAVLDKLSALDVNSTPAATKLADQKLFRKLRKSLLATRSVLDDAELKQINDREVKKWLFDVQHALYMADDLLEELSTKAAMPLPFQGKIQVTLLSGLALLI</sequence>
<protein>
    <recommendedName>
        <fullName evidence="4">Disease resistance N-terminal domain-containing protein</fullName>
    </recommendedName>
</protein>
<dbReference type="Pfam" id="PF18052">
    <property type="entry name" value="Rx_N"/>
    <property type="match status" value="1"/>
</dbReference>
<keyword evidence="3" id="KW-0611">Plant defense</keyword>
<feature type="domain" description="Disease resistance N-terminal" evidence="4">
    <location>
        <begin position="15"/>
        <end position="95"/>
    </location>
</feature>
<evidence type="ECO:0000313" key="6">
    <source>
        <dbReference type="Proteomes" id="UP001341840"/>
    </source>
</evidence>
<evidence type="ECO:0000313" key="5">
    <source>
        <dbReference type="EMBL" id="MED6210137.1"/>
    </source>
</evidence>
<comment type="caution">
    <text evidence="5">The sequence shown here is derived from an EMBL/GenBank/DDBJ whole genome shotgun (WGS) entry which is preliminary data.</text>
</comment>
<keyword evidence="6" id="KW-1185">Reference proteome</keyword>
<dbReference type="EMBL" id="JASCZI010242210">
    <property type="protein sequence ID" value="MED6210137.1"/>
    <property type="molecule type" value="Genomic_DNA"/>
</dbReference>
<evidence type="ECO:0000259" key="4">
    <source>
        <dbReference type="Pfam" id="PF18052"/>
    </source>
</evidence>
<accession>A0ABU6YIA5</accession>
<keyword evidence="2" id="KW-0547">Nucleotide-binding</keyword>
<organism evidence="5 6">
    <name type="scientific">Stylosanthes scabra</name>
    <dbReference type="NCBI Taxonomy" id="79078"/>
    <lineage>
        <taxon>Eukaryota</taxon>
        <taxon>Viridiplantae</taxon>
        <taxon>Streptophyta</taxon>
        <taxon>Embryophyta</taxon>
        <taxon>Tracheophyta</taxon>
        <taxon>Spermatophyta</taxon>
        <taxon>Magnoliopsida</taxon>
        <taxon>eudicotyledons</taxon>
        <taxon>Gunneridae</taxon>
        <taxon>Pentapetalae</taxon>
        <taxon>rosids</taxon>
        <taxon>fabids</taxon>
        <taxon>Fabales</taxon>
        <taxon>Fabaceae</taxon>
        <taxon>Papilionoideae</taxon>
        <taxon>50 kb inversion clade</taxon>
        <taxon>dalbergioids sensu lato</taxon>
        <taxon>Dalbergieae</taxon>
        <taxon>Pterocarpus clade</taxon>
        <taxon>Stylosanthes</taxon>
    </lineage>
</organism>
<dbReference type="InterPro" id="IPR041118">
    <property type="entry name" value="Rx_N"/>
</dbReference>
<reference evidence="5 6" key="1">
    <citation type="journal article" date="2023" name="Plants (Basel)">
        <title>Bridging the Gap: Combining Genomics and Transcriptomics Approaches to Understand Stylosanthes scabra, an Orphan Legume from the Brazilian Caatinga.</title>
        <authorList>
            <person name="Ferreira-Neto J.R.C."/>
            <person name="da Silva M.D."/>
            <person name="Binneck E."/>
            <person name="de Melo N.F."/>
            <person name="da Silva R.H."/>
            <person name="de Melo A.L.T.M."/>
            <person name="Pandolfi V."/>
            <person name="Bustamante F.O."/>
            <person name="Brasileiro-Vidal A.C."/>
            <person name="Benko-Iseppon A.M."/>
        </authorList>
    </citation>
    <scope>NUCLEOTIDE SEQUENCE [LARGE SCALE GENOMIC DNA]</scope>
    <source>
        <tissue evidence="5">Leaves</tissue>
    </source>
</reference>
<proteinExistence type="predicted"/>